<dbReference type="GO" id="GO:0180022">
    <property type="term" value="C:RQC-trigger complex"/>
    <property type="evidence" value="ECO:0007669"/>
    <property type="project" value="InterPro"/>
</dbReference>
<evidence type="ECO:0000259" key="2">
    <source>
        <dbReference type="Pfam" id="PF06221"/>
    </source>
</evidence>
<accession>A0AA40C1X9</accession>
<proteinExistence type="predicted"/>
<dbReference type="GO" id="GO:0008270">
    <property type="term" value="F:zinc ion binding"/>
    <property type="evidence" value="ECO:0007669"/>
    <property type="project" value="InterPro"/>
</dbReference>
<feature type="region of interest" description="Disordered" evidence="1">
    <location>
        <begin position="55"/>
        <end position="118"/>
    </location>
</feature>
<feature type="region of interest" description="Disordered" evidence="1">
    <location>
        <begin position="460"/>
        <end position="512"/>
    </location>
</feature>
<name>A0AA40C1X9_9PEZI</name>
<dbReference type="PANTHER" id="PTHR12963">
    <property type="entry name" value="THYROID RECEPTOR INTERACTING PROTEIN RELATED"/>
    <property type="match status" value="1"/>
</dbReference>
<gene>
    <name evidence="3" type="ORF">B0T17DRAFT_591616</name>
</gene>
<dbReference type="GO" id="GO:0072344">
    <property type="term" value="P:rescue of stalled ribosome"/>
    <property type="evidence" value="ECO:0007669"/>
    <property type="project" value="InterPro"/>
</dbReference>
<dbReference type="GO" id="GO:0005634">
    <property type="term" value="C:nucleus"/>
    <property type="evidence" value="ECO:0007669"/>
    <property type="project" value="InterPro"/>
</dbReference>
<keyword evidence="4" id="KW-1185">Reference proteome</keyword>
<dbReference type="AlphaFoldDB" id="A0AA40C1X9"/>
<feature type="compositionally biased region" description="Low complexity" evidence="1">
    <location>
        <begin position="140"/>
        <end position="174"/>
    </location>
</feature>
<dbReference type="InterPro" id="IPR039128">
    <property type="entry name" value="TRIP4-like"/>
</dbReference>
<feature type="compositionally biased region" description="Basic and acidic residues" evidence="1">
    <location>
        <begin position="495"/>
        <end position="512"/>
    </location>
</feature>
<dbReference type="InterPro" id="IPR009349">
    <property type="entry name" value="TRIP4/RQT4_C2HC5_Znf"/>
</dbReference>
<dbReference type="Pfam" id="PF06221">
    <property type="entry name" value="zf-C2HC5"/>
    <property type="match status" value="1"/>
</dbReference>
<feature type="domain" description="TRIP4/RQT4 C2HC5-type zinc finger" evidence="2">
    <location>
        <begin position="272"/>
        <end position="323"/>
    </location>
</feature>
<evidence type="ECO:0000313" key="4">
    <source>
        <dbReference type="Proteomes" id="UP001174934"/>
    </source>
</evidence>
<evidence type="ECO:0000313" key="3">
    <source>
        <dbReference type="EMBL" id="KAK0621814.1"/>
    </source>
</evidence>
<feature type="compositionally biased region" description="Polar residues" evidence="1">
    <location>
        <begin position="74"/>
        <end position="87"/>
    </location>
</feature>
<dbReference type="GO" id="GO:0045893">
    <property type="term" value="P:positive regulation of DNA-templated transcription"/>
    <property type="evidence" value="ECO:0007669"/>
    <property type="project" value="TreeGrafter"/>
</dbReference>
<feature type="region of interest" description="Disordered" evidence="1">
    <location>
        <begin position="524"/>
        <end position="549"/>
    </location>
</feature>
<sequence length="549" mass="57907">MSQAQLSRILPLPNEELKQVLEYAATLSKAEAADHFTNLLGDSAQVIDFISSFNSRRTDPKAAPPAPPAPSSSLNTWTANSPSQNPTPGGVPKPNRAQKKKKPPIHTPPPRQVASFAVAPGTAYNKKDNEGFYISSRSGASTPSNANTNTNTPSSTSSAQSKAQQQQPPTKSTATPPPQPTSRPPSSAAGTLVSDLGLPKPKPQKSNPNSRSSTPGPSSKPTPTATKITIAGGTPMHGASTALSDLDQAIRALEITTNPSHASNTAQGIASRRCNCVGARHALLAAAPNCLNCGKVICVKEGMGPCTSCGNPLLSSAEVQDIIRELRAERGREKMAADREMHRRADVAGTPRPFAAARGGDGVTAAEAKALEHRDRLLGYQAQNARRTTVRDEAADFDVSMMGNMWATPEDRAIALKKQQRLMREMEWNALPEYEKRRQVVSIDLVGRKVFKKMAKVERPVSPGGDGSGEDVAPVLREGDGNRGRGGGGGAFRGKGVELEGRKDKSARWRRVQDDLNDNEAVILDGGVYGGSGGGEGKMVGGGDEPACG</sequence>
<protein>
    <recommendedName>
        <fullName evidence="2">TRIP4/RQT4 C2HC5-type zinc finger domain-containing protein</fullName>
    </recommendedName>
</protein>
<feature type="compositionally biased region" description="Gly residues" evidence="1">
    <location>
        <begin position="527"/>
        <end position="549"/>
    </location>
</feature>
<comment type="caution">
    <text evidence="3">The sequence shown here is derived from an EMBL/GenBank/DDBJ whole genome shotgun (WGS) entry which is preliminary data.</text>
</comment>
<feature type="compositionally biased region" description="Gly residues" evidence="1">
    <location>
        <begin position="484"/>
        <end position="493"/>
    </location>
</feature>
<feature type="compositionally biased region" description="Low complexity" evidence="1">
    <location>
        <begin position="204"/>
        <end position="234"/>
    </location>
</feature>
<dbReference type="Proteomes" id="UP001174934">
    <property type="component" value="Unassembled WGS sequence"/>
</dbReference>
<dbReference type="PANTHER" id="PTHR12963:SF4">
    <property type="entry name" value="ACTIVATING SIGNAL COINTEGRATOR 1"/>
    <property type="match status" value="1"/>
</dbReference>
<dbReference type="EMBL" id="JAULSR010000004">
    <property type="protein sequence ID" value="KAK0621814.1"/>
    <property type="molecule type" value="Genomic_DNA"/>
</dbReference>
<evidence type="ECO:0000256" key="1">
    <source>
        <dbReference type="SAM" id="MobiDB-lite"/>
    </source>
</evidence>
<feature type="region of interest" description="Disordered" evidence="1">
    <location>
        <begin position="134"/>
        <end position="240"/>
    </location>
</feature>
<reference evidence="3" key="1">
    <citation type="submission" date="2023-06" db="EMBL/GenBank/DDBJ databases">
        <title>Genome-scale phylogeny and comparative genomics of the fungal order Sordariales.</title>
        <authorList>
            <consortium name="Lawrence Berkeley National Laboratory"/>
            <person name="Hensen N."/>
            <person name="Bonometti L."/>
            <person name="Westerberg I."/>
            <person name="Brannstrom I.O."/>
            <person name="Guillou S."/>
            <person name="Cros-Aarteil S."/>
            <person name="Calhoun S."/>
            <person name="Haridas S."/>
            <person name="Kuo A."/>
            <person name="Mondo S."/>
            <person name="Pangilinan J."/>
            <person name="Riley R."/>
            <person name="LaButti K."/>
            <person name="Andreopoulos B."/>
            <person name="Lipzen A."/>
            <person name="Chen C."/>
            <person name="Yanf M."/>
            <person name="Daum C."/>
            <person name="Ng V."/>
            <person name="Clum A."/>
            <person name="Steindorff A."/>
            <person name="Ohm R."/>
            <person name="Martin F."/>
            <person name="Silar P."/>
            <person name="Natvig D."/>
            <person name="Lalanne C."/>
            <person name="Gautier V."/>
            <person name="Ament-velasquez S.L."/>
            <person name="Kruys A."/>
            <person name="Hutchinson M.I."/>
            <person name="Powell A.J."/>
            <person name="Barry K."/>
            <person name="Miller A.N."/>
            <person name="Grigoriev I.V."/>
            <person name="Debuchy R."/>
            <person name="Gladieux P."/>
            <person name="Thoren M.H."/>
            <person name="Johannesson H."/>
        </authorList>
    </citation>
    <scope>NUCLEOTIDE SEQUENCE</scope>
    <source>
        <strain evidence="3">SMH3391-2</strain>
    </source>
</reference>
<organism evidence="3 4">
    <name type="scientific">Bombardia bombarda</name>
    <dbReference type="NCBI Taxonomy" id="252184"/>
    <lineage>
        <taxon>Eukaryota</taxon>
        <taxon>Fungi</taxon>
        <taxon>Dikarya</taxon>
        <taxon>Ascomycota</taxon>
        <taxon>Pezizomycotina</taxon>
        <taxon>Sordariomycetes</taxon>
        <taxon>Sordariomycetidae</taxon>
        <taxon>Sordariales</taxon>
        <taxon>Lasiosphaeriaceae</taxon>
        <taxon>Bombardia</taxon>
    </lineage>
</organism>